<feature type="domain" description="Protein kinase" evidence="2">
    <location>
        <begin position="1"/>
        <end position="192"/>
    </location>
</feature>
<evidence type="ECO:0000313" key="4">
    <source>
        <dbReference type="Proteomes" id="UP000815325"/>
    </source>
</evidence>
<feature type="region of interest" description="Disordered" evidence="1">
    <location>
        <begin position="168"/>
        <end position="192"/>
    </location>
</feature>
<feature type="non-terminal residue" evidence="3">
    <location>
        <position position="1"/>
    </location>
</feature>
<proteinExistence type="predicted"/>
<sequence>AGTIVYEGKLDGRGVAVKRLLRQFYDLAKKEIEVLILSDEHPNVVRCFAMEEDREFVYLALERCRTTLSELMTTPEGLASLAPGETTSKLPAQCMKSMLEIVQGLASLHDRGIVHRDLKPHNVLITDTGRAKLSDMGLSKQLLAEQHSFESLGAGEAFAEDLRDKSIHQDGIPQSISRKDDSPSSFLFSHPR</sequence>
<organism evidence="3 4">
    <name type="scientific">Dunaliella salina</name>
    <name type="common">Green alga</name>
    <name type="synonym">Protococcus salinus</name>
    <dbReference type="NCBI Taxonomy" id="3046"/>
    <lineage>
        <taxon>Eukaryota</taxon>
        <taxon>Viridiplantae</taxon>
        <taxon>Chlorophyta</taxon>
        <taxon>core chlorophytes</taxon>
        <taxon>Chlorophyceae</taxon>
        <taxon>CS clade</taxon>
        <taxon>Chlamydomonadales</taxon>
        <taxon>Dunaliellaceae</taxon>
        <taxon>Dunaliella</taxon>
    </lineage>
</organism>
<dbReference type="EMBL" id="MU070859">
    <property type="protein sequence ID" value="KAF5826524.1"/>
    <property type="molecule type" value="Genomic_DNA"/>
</dbReference>
<protein>
    <submittedName>
        <fullName evidence="3">Kinase-like domain-containing protein</fullName>
    </submittedName>
</protein>
<gene>
    <name evidence="3" type="ORF">DUNSADRAFT_2824</name>
</gene>
<accession>A0ABQ7FVX8</accession>
<dbReference type="InterPro" id="IPR011009">
    <property type="entry name" value="Kinase-like_dom_sf"/>
</dbReference>
<dbReference type="Proteomes" id="UP000815325">
    <property type="component" value="Unassembled WGS sequence"/>
</dbReference>
<evidence type="ECO:0000256" key="1">
    <source>
        <dbReference type="SAM" id="MobiDB-lite"/>
    </source>
</evidence>
<feature type="compositionally biased region" description="Polar residues" evidence="1">
    <location>
        <begin position="183"/>
        <end position="192"/>
    </location>
</feature>
<keyword evidence="4" id="KW-1185">Reference proteome</keyword>
<dbReference type="InterPro" id="IPR008271">
    <property type="entry name" value="Ser/Thr_kinase_AS"/>
</dbReference>
<reference evidence="3" key="1">
    <citation type="submission" date="2017-08" db="EMBL/GenBank/DDBJ databases">
        <authorList>
            <person name="Polle J.E."/>
            <person name="Barry K."/>
            <person name="Cushman J."/>
            <person name="Schmutz J."/>
            <person name="Tran D."/>
            <person name="Hathwaick L.T."/>
            <person name="Yim W.C."/>
            <person name="Jenkins J."/>
            <person name="Mckie-Krisberg Z.M."/>
            <person name="Prochnik S."/>
            <person name="Lindquist E."/>
            <person name="Dockter R.B."/>
            <person name="Adam C."/>
            <person name="Molina H."/>
            <person name="Bunkerborg J."/>
            <person name="Jin E."/>
            <person name="Buchheim M."/>
            <person name="Magnuson J."/>
        </authorList>
    </citation>
    <scope>NUCLEOTIDE SEQUENCE</scope>
    <source>
        <strain evidence="3">CCAP 19/18</strain>
    </source>
</reference>
<dbReference type="SUPFAM" id="SSF56112">
    <property type="entry name" value="Protein kinase-like (PK-like)"/>
    <property type="match status" value="1"/>
</dbReference>
<dbReference type="PANTHER" id="PTHR13954:SF6">
    <property type="entry name" value="NON-SPECIFIC SERINE_THREONINE PROTEIN KINASE"/>
    <property type="match status" value="1"/>
</dbReference>
<comment type="caution">
    <text evidence="3">The sequence shown here is derived from an EMBL/GenBank/DDBJ whole genome shotgun (WGS) entry which is preliminary data.</text>
</comment>
<dbReference type="PROSITE" id="PS00108">
    <property type="entry name" value="PROTEIN_KINASE_ST"/>
    <property type="match status" value="1"/>
</dbReference>
<dbReference type="PANTHER" id="PTHR13954">
    <property type="entry name" value="IRE1-RELATED"/>
    <property type="match status" value="1"/>
</dbReference>
<evidence type="ECO:0000313" key="3">
    <source>
        <dbReference type="EMBL" id="KAF5826524.1"/>
    </source>
</evidence>
<dbReference type="SMART" id="SM00220">
    <property type="entry name" value="S_TKc"/>
    <property type="match status" value="1"/>
</dbReference>
<evidence type="ECO:0000259" key="2">
    <source>
        <dbReference type="PROSITE" id="PS50011"/>
    </source>
</evidence>
<dbReference type="InterPro" id="IPR045133">
    <property type="entry name" value="IRE1/2-like"/>
</dbReference>
<dbReference type="Pfam" id="PF00069">
    <property type="entry name" value="Pkinase"/>
    <property type="match status" value="1"/>
</dbReference>
<name>A0ABQ7FVX8_DUNSA</name>
<dbReference type="PROSITE" id="PS50011">
    <property type="entry name" value="PROTEIN_KINASE_DOM"/>
    <property type="match status" value="1"/>
</dbReference>
<dbReference type="Gene3D" id="1.10.510.10">
    <property type="entry name" value="Transferase(Phosphotransferase) domain 1"/>
    <property type="match status" value="1"/>
</dbReference>
<dbReference type="InterPro" id="IPR000719">
    <property type="entry name" value="Prot_kinase_dom"/>
</dbReference>